<proteinExistence type="predicted"/>
<dbReference type="GO" id="GO:0004222">
    <property type="term" value="F:metalloendopeptidase activity"/>
    <property type="evidence" value="ECO:0007669"/>
    <property type="project" value="TreeGrafter"/>
</dbReference>
<evidence type="ECO:0000256" key="3">
    <source>
        <dbReference type="SAM" id="MobiDB-lite"/>
    </source>
</evidence>
<dbReference type="GO" id="GO:0005615">
    <property type="term" value="C:extracellular space"/>
    <property type="evidence" value="ECO:0007669"/>
    <property type="project" value="TreeGrafter"/>
</dbReference>
<dbReference type="EMBL" id="BRZM01000119">
    <property type="protein sequence ID" value="GLD67808.1"/>
    <property type="molecule type" value="Genomic_DNA"/>
</dbReference>
<organism evidence="6 7">
    <name type="scientific">Lates japonicus</name>
    <name type="common">Japanese lates</name>
    <dbReference type="NCBI Taxonomy" id="270547"/>
    <lineage>
        <taxon>Eukaryota</taxon>
        <taxon>Metazoa</taxon>
        <taxon>Chordata</taxon>
        <taxon>Craniata</taxon>
        <taxon>Vertebrata</taxon>
        <taxon>Euteleostomi</taxon>
        <taxon>Actinopterygii</taxon>
        <taxon>Neopterygii</taxon>
        <taxon>Teleostei</taxon>
        <taxon>Neoteleostei</taxon>
        <taxon>Acanthomorphata</taxon>
        <taxon>Carangaria</taxon>
        <taxon>Carangaria incertae sedis</taxon>
        <taxon>Centropomidae</taxon>
        <taxon>Lates</taxon>
    </lineage>
</organism>
<evidence type="ECO:0000256" key="4">
    <source>
        <dbReference type="SAM" id="SignalP"/>
    </source>
</evidence>
<dbReference type="InterPro" id="IPR013320">
    <property type="entry name" value="ConA-like_dom_sf"/>
</dbReference>
<dbReference type="Proteomes" id="UP001279410">
    <property type="component" value="Unassembled WGS sequence"/>
</dbReference>
<evidence type="ECO:0000313" key="6">
    <source>
        <dbReference type="EMBL" id="GLD67808.1"/>
    </source>
</evidence>
<evidence type="ECO:0000256" key="2">
    <source>
        <dbReference type="ARBA" id="ARBA00023157"/>
    </source>
</evidence>
<dbReference type="InterPro" id="IPR006558">
    <property type="entry name" value="LamG-like"/>
</dbReference>
<dbReference type="Gene3D" id="2.60.120.200">
    <property type="match status" value="1"/>
</dbReference>
<dbReference type="PANTHER" id="PTHR46130">
    <property type="entry name" value="LAMGL DOMAIN-CONTAINING PROTEIN"/>
    <property type="match status" value="1"/>
</dbReference>
<dbReference type="GO" id="GO:0007166">
    <property type="term" value="P:cell surface receptor signaling pathway"/>
    <property type="evidence" value="ECO:0007669"/>
    <property type="project" value="TreeGrafter"/>
</dbReference>
<accession>A0AAD3N8N2</accession>
<feature type="chain" id="PRO_5041975157" evidence="4">
    <location>
        <begin position="20"/>
        <end position="446"/>
    </location>
</feature>
<feature type="compositionally biased region" description="Low complexity" evidence="3">
    <location>
        <begin position="64"/>
        <end position="73"/>
    </location>
</feature>
<dbReference type="PANTHER" id="PTHR46130:SF1">
    <property type="entry name" value="PAPPALYSIN-2"/>
    <property type="match status" value="1"/>
</dbReference>
<dbReference type="SUPFAM" id="SSF49899">
    <property type="entry name" value="Concanavalin A-like lectins/glucanases"/>
    <property type="match status" value="1"/>
</dbReference>
<feature type="compositionally biased region" description="Acidic residues" evidence="3">
    <location>
        <begin position="241"/>
        <end position="252"/>
    </location>
</feature>
<reference evidence="6" key="1">
    <citation type="submission" date="2022-08" db="EMBL/GenBank/DDBJ databases">
        <title>Genome sequencing of akame (Lates japonicus).</title>
        <authorList>
            <person name="Hashiguchi Y."/>
            <person name="Takahashi H."/>
        </authorList>
    </citation>
    <scope>NUCLEOTIDE SEQUENCE</scope>
    <source>
        <strain evidence="6">Kochi</strain>
    </source>
</reference>
<feature type="compositionally biased region" description="Polar residues" evidence="3">
    <location>
        <begin position="170"/>
        <end position="182"/>
    </location>
</feature>
<evidence type="ECO:0000313" key="7">
    <source>
        <dbReference type="Proteomes" id="UP001279410"/>
    </source>
</evidence>
<dbReference type="GO" id="GO:0006508">
    <property type="term" value="P:proteolysis"/>
    <property type="evidence" value="ECO:0007669"/>
    <property type="project" value="TreeGrafter"/>
</dbReference>
<dbReference type="Pfam" id="PF13385">
    <property type="entry name" value="Laminin_G_3"/>
    <property type="match status" value="1"/>
</dbReference>
<dbReference type="AlphaFoldDB" id="A0AAD3N8N2"/>
<keyword evidence="1 4" id="KW-0732">Signal</keyword>
<feature type="region of interest" description="Disordered" evidence="3">
    <location>
        <begin position="228"/>
        <end position="263"/>
    </location>
</feature>
<dbReference type="SMART" id="SM00560">
    <property type="entry name" value="LamGL"/>
    <property type="match status" value="1"/>
</dbReference>
<evidence type="ECO:0000256" key="1">
    <source>
        <dbReference type="ARBA" id="ARBA00022729"/>
    </source>
</evidence>
<name>A0AAD3N8N2_LATJO</name>
<feature type="region of interest" description="Disordered" evidence="3">
    <location>
        <begin position="168"/>
        <end position="212"/>
    </location>
</feature>
<protein>
    <submittedName>
        <fullName evidence="6">Pappalysin-2</fullName>
    </submittedName>
</protein>
<evidence type="ECO:0000259" key="5">
    <source>
        <dbReference type="SMART" id="SM00560"/>
    </source>
</evidence>
<dbReference type="InterPro" id="IPR043543">
    <property type="entry name" value="PAPPA/PAPPA2"/>
</dbReference>
<comment type="caution">
    <text evidence="6">The sequence shown here is derived from an EMBL/GenBank/DDBJ whole genome shotgun (WGS) entry which is preliminary data.</text>
</comment>
<feature type="domain" description="LamG-like jellyroll fold" evidence="5">
    <location>
        <begin position="303"/>
        <end position="444"/>
    </location>
</feature>
<feature type="signal peptide" evidence="4">
    <location>
        <begin position="1"/>
        <end position="19"/>
    </location>
</feature>
<gene>
    <name evidence="6" type="ORF">AKAME5_001913500</name>
</gene>
<feature type="region of interest" description="Disordered" evidence="3">
    <location>
        <begin position="57"/>
        <end position="81"/>
    </location>
</feature>
<keyword evidence="2" id="KW-1015">Disulfide bond</keyword>
<sequence length="446" mass="49164">MLLIRLLVIFLVLITNTWLLNPVRSDALSRYKRAMARRADRELSRLAGEPCTVSGVWKSRRQPRSLSPSQHRPPAARPRTHTTLRELYTVKSAPAVCAGGCRGDTGVHRVEEKGGWGNTEDVTVEAEDGYVTLPMRLYEKRSTNDRRDPNYVSKDATQLPGMSLLKDAGQSASFSGHAQSPRGSRPRFARSLDGTFPYEEKGNSSLEKVFPDSTTASRGLQVLYRLHQGGGDQSSTGTVEDGTEDYSGEVEADPPASLPVGSVPPWGTPVPRVPPSWMTALYFSGRREQLKLKPTARVELPRAKFSLELWVKPEGGQSSPAVIAGVFDNCSHSLSEKGWSVGIRAVETAGTKDARFYFTLRTDRAVKSTTVYSNQRYRANAWTHLMATYNGHNMTLYVDGAKVGESNLQTGNLYSPFMRTCRTFFLGSNQSDQGQSFRGHIGGVVL</sequence>
<keyword evidence="7" id="KW-1185">Reference proteome</keyword>